<feature type="compositionally biased region" description="Pro residues" evidence="1">
    <location>
        <begin position="125"/>
        <end position="148"/>
    </location>
</feature>
<keyword evidence="3" id="KW-1185">Reference proteome</keyword>
<proteinExistence type="predicted"/>
<evidence type="ECO:0000256" key="1">
    <source>
        <dbReference type="SAM" id="MobiDB-lite"/>
    </source>
</evidence>
<reference evidence="2" key="1">
    <citation type="submission" date="2022-06" db="EMBL/GenBank/DDBJ databases">
        <title>Ornithinimicrobium JY.X270.</title>
        <authorList>
            <person name="Huang Y."/>
        </authorList>
    </citation>
    <scope>NUCLEOTIDE SEQUENCE</scope>
    <source>
        <strain evidence="2">JY.X270</strain>
    </source>
</reference>
<dbReference type="RefSeq" id="WP_252619958.1">
    <property type="nucleotide sequence ID" value="NZ_CP099490.1"/>
</dbReference>
<accession>A0ABY4YFJ0</accession>
<evidence type="ECO:0000313" key="2">
    <source>
        <dbReference type="EMBL" id="USQ75532.1"/>
    </source>
</evidence>
<feature type="compositionally biased region" description="Low complexity" evidence="1">
    <location>
        <begin position="15"/>
        <end position="28"/>
    </location>
</feature>
<feature type="region of interest" description="Disordered" evidence="1">
    <location>
        <begin position="1"/>
        <end position="62"/>
    </location>
</feature>
<feature type="region of interest" description="Disordered" evidence="1">
    <location>
        <begin position="89"/>
        <end position="156"/>
    </location>
</feature>
<evidence type="ECO:0000313" key="3">
    <source>
        <dbReference type="Proteomes" id="UP001056535"/>
    </source>
</evidence>
<gene>
    <name evidence="2" type="ORF">NF557_13045</name>
</gene>
<name>A0ABY4YFJ0_9MICO</name>
<feature type="compositionally biased region" description="Basic and acidic residues" evidence="1">
    <location>
        <begin position="34"/>
        <end position="48"/>
    </location>
</feature>
<dbReference type="Proteomes" id="UP001056535">
    <property type="component" value="Chromosome"/>
</dbReference>
<organism evidence="2 3">
    <name type="scientific">Ornithinimicrobium cryptoxanthini</name>
    <dbReference type="NCBI Taxonomy" id="2934161"/>
    <lineage>
        <taxon>Bacteria</taxon>
        <taxon>Bacillati</taxon>
        <taxon>Actinomycetota</taxon>
        <taxon>Actinomycetes</taxon>
        <taxon>Micrococcales</taxon>
        <taxon>Ornithinimicrobiaceae</taxon>
        <taxon>Ornithinimicrobium</taxon>
    </lineage>
</organism>
<feature type="compositionally biased region" description="Basic residues" evidence="1">
    <location>
        <begin position="1"/>
        <end position="14"/>
    </location>
</feature>
<dbReference type="EMBL" id="CP099490">
    <property type="protein sequence ID" value="USQ75532.1"/>
    <property type="molecule type" value="Genomic_DNA"/>
</dbReference>
<protein>
    <submittedName>
        <fullName evidence="2">Uncharacterized protein</fullName>
    </submittedName>
</protein>
<sequence length="156" mass="16558">MAARSRPKGRRSRSRSGTSEPSGAAVPEPRVRRRAADEAPDDTERRPDAPPPAEVVHVIPEDHLDVEDLSGMALPVGIGDSADAVRLPGDTVLTVPDASDIPTQEELDERDARKSTRRKRTGPRPGSPPPDPDAPAETAPPPTEPGPADPDSRDHG</sequence>